<dbReference type="Proteomes" id="UP000270094">
    <property type="component" value="Unassembled WGS sequence"/>
</dbReference>
<organism evidence="1 2">
    <name type="scientific">Strongylus vulgaris</name>
    <name type="common">Blood worm</name>
    <dbReference type="NCBI Taxonomy" id="40348"/>
    <lineage>
        <taxon>Eukaryota</taxon>
        <taxon>Metazoa</taxon>
        <taxon>Ecdysozoa</taxon>
        <taxon>Nematoda</taxon>
        <taxon>Chromadorea</taxon>
        <taxon>Rhabditida</taxon>
        <taxon>Rhabditina</taxon>
        <taxon>Rhabditomorpha</taxon>
        <taxon>Strongyloidea</taxon>
        <taxon>Strongylidae</taxon>
        <taxon>Strongylus</taxon>
    </lineage>
</organism>
<evidence type="ECO:0000313" key="1">
    <source>
        <dbReference type="EMBL" id="VDM71070.1"/>
    </source>
</evidence>
<dbReference type="EMBL" id="UYYB01018690">
    <property type="protein sequence ID" value="VDM71070.1"/>
    <property type="molecule type" value="Genomic_DNA"/>
</dbReference>
<evidence type="ECO:0000313" key="2">
    <source>
        <dbReference type="Proteomes" id="UP000270094"/>
    </source>
</evidence>
<proteinExistence type="predicted"/>
<protein>
    <submittedName>
        <fullName evidence="1">Uncharacterized protein</fullName>
    </submittedName>
</protein>
<sequence length="115" mass="12783">MIALPVGKTIGVPQVSCARGVLGPILEPWLPLWIGSRRVLQQVESVVVSSGKWGLTRMCESRPCLIMLSAEHGKREGPCHTLRLLPCASSKMIACTFDDLLAKLFYNWYRLAVEM</sequence>
<gene>
    <name evidence="1" type="ORF">SVUK_LOCUS6068</name>
</gene>
<name>A0A3P7IDS6_STRVU</name>
<reference evidence="1 2" key="1">
    <citation type="submission" date="2018-11" db="EMBL/GenBank/DDBJ databases">
        <authorList>
            <consortium name="Pathogen Informatics"/>
        </authorList>
    </citation>
    <scope>NUCLEOTIDE SEQUENCE [LARGE SCALE GENOMIC DNA]</scope>
</reference>
<dbReference type="AlphaFoldDB" id="A0A3P7IDS6"/>
<accession>A0A3P7IDS6</accession>
<keyword evidence="2" id="KW-1185">Reference proteome</keyword>